<comment type="caution">
    <text evidence="1">The sequence shown here is derived from an EMBL/GenBank/DDBJ whole genome shotgun (WGS) entry which is preliminary data.</text>
</comment>
<keyword evidence="2" id="KW-1185">Reference proteome</keyword>
<name>A0A9Q3PNN1_9BASI</name>
<dbReference type="EMBL" id="AVOT02080369">
    <property type="protein sequence ID" value="MBW0567186.1"/>
    <property type="molecule type" value="Genomic_DNA"/>
</dbReference>
<evidence type="ECO:0000313" key="2">
    <source>
        <dbReference type="Proteomes" id="UP000765509"/>
    </source>
</evidence>
<reference evidence="1" key="1">
    <citation type="submission" date="2021-03" db="EMBL/GenBank/DDBJ databases">
        <title>Draft genome sequence of rust myrtle Austropuccinia psidii MF-1, a brazilian biotype.</title>
        <authorList>
            <person name="Quecine M.C."/>
            <person name="Pachon D.M.R."/>
            <person name="Bonatelli M.L."/>
            <person name="Correr F.H."/>
            <person name="Franceschini L.M."/>
            <person name="Leite T.F."/>
            <person name="Margarido G.R.A."/>
            <person name="Almeida C.A."/>
            <person name="Ferrarezi J.A."/>
            <person name="Labate C.A."/>
        </authorList>
    </citation>
    <scope>NUCLEOTIDE SEQUENCE</scope>
    <source>
        <strain evidence="1">MF-1</strain>
    </source>
</reference>
<proteinExistence type="predicted"/>
<dbReference type="AlphaFoldDB" id="A0A9Q3PNN1"/>
<organism evidence="1 2">
    <name type="scientific">Austropuccinia psidii MF-1</name>
    <dbReference type="NCBI Taxonomy" id="1389203"/>
    <lineage>
        <taxon>Eukaryota</taxon>
        <taxon>Fungi</taxon>
        <taxon>Dikarya</taxon>
        <taxon>Basidiomycota</taxon>
        <taxon>Pucciniomycotina</taxon>
        <taxon>Pucciniomycetes</taxon>
        <taxon>Pucciniales</taxon>
        <taxon>Sphaerophragmiaceae</taxon>
        <taxon>Austropuccinia</taxon>
    </lineage>
</organism>
<dbReference type="Proteomes" id="UP000765509">
    <property type="component" value="Unassembled WGS sequence"/>
</dbReference>
<protein>
    <submittedName>
        <fullName evidence="1">Uncharacterized protein</fullName>
    </submittedName>
</protein>
<gene>
    <name evidence="1" type="ORF">O181_106901</name>
</gene>
<evidence type="ECO:0000313" key="1">
    <source>
        <dbReference type="EMBL" id="MBW0567186.1"/>
    </source>
</evidence>
<accession>A0A9Q3PNN1</accession>
<sequence>MFATWSTHSASMRLAANAYPQGPRTPAGLELNTRRPVASFKILNYRKFQSSPYFEAYAGAIPRGRFGGTPSVLCRPPTHYAHSDCKSCTIHN</sequence>